<reference evidence="2 3" key="1">
    <citation type="submission" date="2015-04" db="EMBL/GenBank/DDBJ databases">
        <title>Whole genome shotgun sequence of Sphingomonas changbaiensis NBRC 104936.</title>
        <authorList>
            <person name="Katano-Makiyama Y."/>
            <person name="Hosoyama A."/>
            <person name="Hashimoto M."/>
            <person name="Noguchi M."/>
            <person name="Tsuchikane K."/>
            <person name="Ohji S."/>
            <person name="Yamazoe A."/>
            <person name="Ichikawa N."/>
            <person name="Kimura A."/>
            <person name="Fujita N."/>
        </authorList>
    </citation>
    <scope>NUCLEOTIDE SEQUENCE [LARGE SCALE GENOMIC DNA]</scope>
    <source>
        <strain evidence="2 3">NBRC 104936</strain>
    </source>
</reference>
<dbReference type="GO" id="GO:0006355">
    <property type="term" value="P:regulation of DNA-templated transcription"/>
    <property type="evidence" value="ECO:0007669"/>
    <property type="project" value="InterPro"/>
</dbReference>
<proteinExistence type="predicted"/>
<dbReference type="GO" id="GO:0003677">
    <property type="term" value="F:DNA binding"/>
    <property type="evidence" value="ECO:0007669"/>
    <property type="project" value="InterPro"/>
</dbReference>
<evidence type="ECO:0000313" key="2">
    <source>
        <dbReference type="EMBL" id="GAO39485.1"/>
    </source>
</evidence>
<dbReference type="AlphaFoldDB" id="A0A0E9MQU0"/>
<dbReference type="RefSeq" id="WP_046348312.1">
    <property type="nucleotide sequence ID" value="NZ_BBWU01000032.1"/>
</dbReference>
<gene>
    <name evidence="2" type="ORF">SCH01S_32_00220</name>
</gene>
<dbReference type="Gene3D" id="1.10.10.10">
    <property type="entry name" value="Winged helix-like DNA-binding domain superfamily/Winged helix DNA-binding domain"/>
    <property type="match status" value="1"/>
</dbReference>
<comment type="caution">
    <text evidence="2">The sequence shown here is derived from an EMBL/GenBank/DDBJ whole genome shotgun (WGS) entry which is preliminary data.</text>
</comment>
<dbReference type="InterPro" id="IPR036388">
    <property type="entry name" value="WH-like_DNA-bd_sf"/>
</dbReference>
<evidence type="ECO:0000313" key="3">
    <source>
        <dbReference type="Proteomes" id="UP000033202"/>
    </source>
</evidence>
<name>A0A0E9MQU0_9SPHN</name>
<evidence type="ECO:0000259" key="1">
    <source>
        <dbReference type="SMART" id="SM00421"/>
    </source>
</evidence>
<dbReference type="InterPro" id="IPR016032">
    <property type="entry name" value="Sig_transdc_resp-reg_C-effctor"/>
</dbReference>
<keyword evidence="3" id="KW-1185">Reference proteome</keyword>
<organism evidence="2 3">
    <name type="scientific">Sphingomonas changbaiensis NBRC 104936</name>
    <dbReference type="NCBI Taxonomy" id="1219043"/>
    <lineage>
        <taxon>Bacteria</taxon>
        <taxon>Pseudomonadati</taxon>
        <taxon>Pseudomonadota</taxon>
        <taxon>Alphaproteobacteria</taxon>
        <taxon>Sphingomonadales</taxon>
        <taxon>Sphingomonadaceae</taxon>
        <taxon>Sphingomonas</taxon>
    </lineage>
</organism>
<feature type="domain" description="HTH luxR-type" evidence="1">
    <location>
        <begin position="132"/>
        <end position="189"/>
    </location>
</feature>
<sequence>MFRPFQTSARRGNPFPATARLRAEILIAPDAERLVTLFADALAEYGIDGHFCLRKSGVSLIPLLGDAPQLITAPHRFFVDSDDMHFAGARVLLANPDRPLDREESARVRGYAQLYAARALALQELGDDVQTDCGLSLRERYVLGRRLAGLAPVDIALESGISVQTVSSAIDSAVSRLGCQSQAEAIAIAARHGWLAVTTLQNCSSSSEKLTYKTAQNG</sequence>
<dbReference type="Proteomes" id="UP000033202">
    <property type="component" value="Unassembled WGS sequence"/>
</dbReference>
<protein>
    <recommendedName>
        <fullName evidence="1">HTH luxR-type domain-containing protein</fullName>
    </recommendedName>
</protein>
<dbReference type="Pfam" id="PF00196">
    <property type="entry name" value="GerE"/>
    <property type="match status" value="1"/>
</dbReference>
<dbReference type="InterPro" id="IPR000792">
    <property type="entry name" value="Tscrpt_reg_LuxR_C"/>
</dbReference>
<dbReference type="EMBL" id="BBWU01000032">
    <property type="protein sequence ID" value="GAO39485.1"/>
    <property type="molecule type" value="Genomic_DNA"/>
</dbReference>
<dbReference type="STRING" id="1219043.SCH01S_32_00220"/>
<accession>A0A0E9MQU0</accession>
<dbReference type="SMART" id="SM00421">
    <property type="entry name" value="HTH_LUXR"/>
    <property type="match status" value="1"/>
</dbReference>
<dbReference type="SUPFAM" id="SSF46894">
    <property type="entry name" value="C-terminal effector domain of the bipartite response regulators"/>
    <property type="match status" value="1"/>
</dbReference>